<organism evidence="4 5">
    <name type="scientific">Roseateles aquae</name>
    <dbReference type="NCBI Taxonomy" id="3077235"/>
    <lineage>
        <taxon>Bacteria</taxon>
        <taxon>Pseudomonadati</taxon>
        <taxon>Pseudomonadota</taxon>
        <taxon>Betaproteobacteria</taxon>
        <taxon>Burkholderiales</taxon>
        <taxon>Sphaerotilaceae</taxon>
        <taxon>Roseateles</taxon>
    </lineage>
</organism>
<evidence type="ECO:0000313" key="5">
    <source>
        <dbReference type="Proteomes" id="UP001246372"/>
    </source>
</evidence>
<gene>
    <name evidence="4" type="ORF">RQP53_05070</name>
</gene>
<dbReference type="Gene3D" id="3.40.30.10">
    <property type="entry name" value="Glutaredoxin"/>
    <property type="match status" value="1"/>
</dbReference>
<evidence type="ECO:0000259" key="3">
    <source>
        <dbReference type="PROSITE" id="PS51352"/>
    </source>
</evidence>
<feature type="region of interest" description="Disordered" evidence="1">
    <location>
        <begin position="46"/>
        <end position="65"/>
    </location>
</feature>
<dbReference type="InterPro" id="IPR036249">
    <property type="entry name" value="Thioredoxin-like_sf"/>
</dbReference>
<feature type="signal peptide" evidence="2">
    <location>
        <begin position="1"/>
        <end position="25"/>
    </location>
</feature>
<dbReference type="InterPro" id="IPR013766">
    <property type="entry name" value="Thioredoxin_domain"/>
</dbReference>
<protein>
    <submittedName>
        <fullName evidence="4">Thioredoxin family protein</fullName>
    </submittedName>
</protein>
<sequence length="333" mass="35954">MLSFDAARLCGLLSLLALSAMSALAQAPSALTPYPRASEYQRHINPLEQGSLPISPPVRSGGETKSQYRLPYEGAVSVIQYDHKNDDSPLLIARHYAGELKARGFELLTICEMPCAAPDGTADSSMSWRKELDMTGKKLDLYRFGNRGLYFMAYKPDAVAAVRVGQFGDRPVSTVKLVQSASLDLGPLQAWIALQQAAPKSAALPPPPQAAAAAEPPAGPPRIVDVAPDALLAWLEGHEQQRVLVQFTSFDANCGHCAKANPVFAALSSRAASEGTVFVRSSWQPWTTVGQSPLAKRLGINGLPSYLLFDKGKLSKRVNGNWDEATLKRELLD</sequence>
<dbReference type="EMBL" id="JAVXZY010000001">
    <property type="protein sequence ID" value="MDT8998639.1"/>
    <property type="molecule type" value="Genomic_DNA"/>
</dbReference>
<dbReference type="SUPFAM" id="SSF52833">
    <property type="entry name" value="Thioredoxin-like"/>
    <property type="match status" value="1"/>
</dbReference>
<keyword evidence="5" id="KW-1185">Reference proteome</keyword>
<reference evidence="4" key="1">
    <citation type="submission" date="2023-09" db="EMBL/GenBank/DDBJ databases">
        <title>Paucibacter sp. APW11 Genome sequencing and assembly.</title>
        <authorList>
            <person name="Kim I."/>
        </authorList>
    </citation>
    <scope>NUCLEOTIDE SEQUENCE</scope>
    <source>
        <strain evidence="4">APW11</strain>
    </source>
</reference>
<comment type="caution">
    <text evidence="4">The sequence shown here is derived from an EMBL/GenBank/DDBJ whole genome shotgun (WGS) entry which is preliminary data.</text>
</comment>
<dbReference type="CDD" id="cd02947">
    <property type="entry name" value="TRX_family"/>
    <property type="match status" value="1"/>
</dbReference>
<name>A0ABU3P7W7_9BURK</name>
<feature type="domain" description="Thioredoxin" evidence="3">
    <location>
        <begin position="221"/>
        <end position="333"/>
    </location>
</feature>
<evidence type="ECO:0000256" key="2">
    <source>
        <dbReference type="SAM" id="SignalP"/>
    </source>
</evidence>
<dbReference type="Pfam" id="PF00085">
    <property type="entry name" value="Thioredoxin"/>
    <property type="match status" value="1"/>
</dbReference>
<accession>A0ABU3P7W7</accession>
<evidence type="ECO:0000313" key="4">
    <source>
        <dbReference type="EMBL" id="MDT8998639.1"/>
    </source>
</evidence>
<feature type="chain" id="PRO_5045135727" evidence="2">
    <location>
        <begin position="26"/>
        <end position="333"/>
    </location>
</feature>
<proteinExistence type="predicted"/>
<evidence type="ECO:0000256" key="1">
    <source>
        <dbReference type="SAM" id="MobiDB-lite"/>
    </source>
</evidence>
<dbReference type="Proteomes" id="UP001246372">
    <property type="component" value="Unassembled WGS sequence"/>
</dbReference>
<keyword evidence="2" id="KW-0732">Signal</keyword>
<dbReference type="PROSITE" id="PS51352">
    <property type="entry name" value="THIOREDOXIN_2"/>
    <property type="match status" value="1"/>
</dbReference>